<name>A0A0Q3FR20_BRADI</name>
<evidence type="ECO:0000313" key="2">
    <source>
        <dbReference type="EnsemblPlants" id="KQK00549"/>
    </source>
</evidence>
<dbReference type="EMBL" id="CM000882">
    <property type="protein sequence ID" value="KQK00549.1"/>
    <property type="molecule type" value="Genomic_DNA"/>
</dbReference>
<gene>
    <name evidence="1" type="ORF">BRADI_3g50216v3</name>
</gene>
<organism evidence="1">
    <name type="scientific">Brachypodium distachyon</name>
    <name type="common">Purple false brome</name>
    <name type="synonym">Trachynia distachya</name>
    <dbReference type="NCBI Taxonomy" id="15368"/>
    <lineage>
        <taxon>Eukaryota</taxon>
        <taxon>Viridiplantae</taxon>
        <taxon>Streptophyta</taxon>
        <taxon>Embryophyta</taxon>
        <taxon>Tracheophyta</taxon>
        <taxon>Spermatophyta</taxon>
        <taxon>Magnoliopsida</taxon>
        <taxon>Liliopsida</taxon>
        <taxon>Poales</taxon>
        <taxon>Poaceae</taxon>
        <taxon>BOP clade</taxon>
        <taxon>Pooideae</taxon>
        <taxon>Stipodae</taxon>
        <taxon>Brachypodieae</taxon>
        <taxon>Brachypodium</taxon>
    </lineage>
</organism>
<keyword evidence="3" id="KW-1185">Reference proteome</keyword>
<dbReference type="Gramene" id="KQK00549">
    <property type="protein sequence ID" value="KQK00549"/>
    <property type="gene ID" value="BRADI_3g50216v3"/>
</dbReference>
<protein>
    <submittedName>
        <fullName evidence="1 2">Uncharacterized protein</fullName>
    </submittedName>
</protein>
<sequence>MQYGRQPAGNARKTGKWCDWCHPVYKHHKYCKLYCTRDYFCTSKKYKISACKIRLLMSNDLSFNCRRRKPRTCGLFSACVCTVLHTTPYLLPTVRFIAGV</sequence>
<proteinExistence type="predicted"/>
<dbReference type="InParanoid" id="A0A0Q3FR20"/>
<accession>A0A0Q3FR20</accession>
<dbReference type="Proteomes" id="UP000008810">
    <property type="component" value="Chromosome 3"/>
</dbReference>
<evidence type="ECO:0000313" key="3">
    <source>
        <dbReference type="Proteomes" id="UP000008810"/>
    </source>
</evidence>
<dbReference type="EnsemblPlants" id="KQK00549">
    <property type="protein sequence ID" value="KQK00549"/>
    <property type="gene ID" value="BRADI_3g50216v3"/>
</dbReference>
<reference evidence="2" key="3">
    <citation type="submission" date="2018-08" db="UniProtKB">
        <authorList>
            <consortium name="EnsemblPlants"/>
        </authorList>
    </citation>
    <scope>IDENTIFICATION</scope>
    <source>
        <strain evidence="2">cv. Bd21</strain>
    </source>
</reference>
<reference evidence="1 2" key="1">
    <citation type="journal article" date="2010" name="Nature">
        <title>Genome sequencing and analysis of the model grass Brachypodium distachyon.</title>
        <authorList>
            <consortium name="International Brachypodium Initiative"/>
        </authorList>
    </citation>
    <scope>NUCLEOTIDE SEQUENCE [LARGE SCALE GENOMIC DNA]</scope>
    <source>
        <strain evidence="1 2">Bd21</strain>
    </source>
</reference>
<dbReference type="AlphaFoldDB" id="A0A0Q3FR20"/>
<evidence type="ECO:0000313" key="1">
    <source>
        <dbReference type="EMBL" id="KQK00549.1"/>
    </source>
</evidence>
<reference evidence="1" key="2">
    <citation type="submission" date="2017-06" db="EMBL/GenBank/DDBJ databases">
        <title>WGS assembly of Brachypodium distachyon.</title>
        <authorList>
            <consortium name="The International Brachypodium Initiative"/>
            <person name="Lucas S."/>
            <person name="Harmon-Smith M."/>
            <person name="Lail K."/>
            <person name="Tice H."/>
            <person name="Grimwood J."/>
            <person name="Bruce D."/>
            <person name="Barry K."/>
            <person name="Shu S."/>
            <person name="Lindquist E."/>
            <person name="Wang M."/>
            <person name="Pitluck S."/>
            <person name="Vogel J.P."/>
            <person name="Garvin D.F."/>
            <person name="Mockler T.C."/>
            <person name="Schmutz J."/>
            <person name="Rokhsar D."/>
            <person name="Bevan M.W."/>
        </authorList>
    </citation>
    <scope>NUCLEOTIDE SEQUENCE</scope>
    <source>
        <strain evidence="1">Bd21</strain>
    </source>
</reference>